<dbReference type="Proteomes" id="UP000543554">
    <property type="component" value="Unassembled WGS sequence"/>
</dbReference>
<evidence type="ECO:0000313" key="2">
    <source>
        <dbReference type="Proteomes" id="UP000543554"/>
    </source>
</evidence>
<keyword evidence="2" id="KW-1185">Reference proteome</keyword>
<protein>
    <submittedName>
        <fullName evidence="1">Uncharacterized protein</fullName>
    </submittedName>
</protein>
<proteinExistence type="predicted"/>
<dbReference type="EMBL" id="JACJIB010000010">
    <property type="protein sequence ID" value="MBA8915780.1"/>
    <property type="molecule type" value="Genomic_DNA"/>
</dbReference>
<evidence type="ECO:0000313" key="1">
    <source>
        <dbReference type="EMBL" id="MBA8915780.1"/>
    </source>
</evidence>
<dbReference type="AlphaFoldDB" id="A0AA40VE47"/>
<name>A0AA40VE47_9HYPH</name>
<organism evidence="1 2">
    <name type="scientific">Methylorubrum thiocyanatum</name>
    <dbReference type="NCBI Taxonomy" id="47958"/>
    <lineage>
        <taxon>Bacteria</taxon>
        <taxon>Pseudomonadati</taxon>
        <taxon>Pseudomonadota</taxon>
        <taxon>Alphaproteobacteria</taxon>
        <taxon>Hyphomicrobiales</taxon>
        <taxon>Methylobacteriaceae</taxon>
        <taxon>Methylorubrum</taxon>
    </lineage>
</organism>
<accession>A0AA40VE47</accession>
<reference evidence="1 2" key="1">
    <citation type="submission" date="2020-08" db="EMBL/GenBank/DDBJ databases">
        <title>Genomic Encyclopedia of Type Strains, Phase IV (KMG-IV): sequencing the most valuable type-strain genomes for metagenomic binning, comparative biology and taxonomic classification.</title>
        <authorList>
            <person name="Goeker M."/>
        </authorList>
    </citation>
    <scope>NUCLEOTIDE SEQUENCE [LARGE SCALE GENOMIC DNA]</scope>
    <source>
        <strain evidence="1 2">DSM 11490</strain>
    </source>
</reference>
<gene>
    <name evidence="1" type="ORF">HNR51_004890</name>
</gene>
<comment type="caution">
    <text evidence="1">The sequence shown here is derived from an EMBL/GenBank/DDBJ whole genome shotgun (WGS) entry which is preliminary data.</text>
</comment>
<dbReference type="RefSeq" id="WP_182556608.1">
    <property type="nucleotide sequence ID" value="NZ_BPRF01000013.1"/>
</dbReference>
<sequence>MRPPIRPDIPCLAAYPYVVVRVACPHCPNRTGSYRLARLAARLGPETPLEDVLRRIAFDCPWLDERHPRAKSQYVPKCKAHFPDLEAASPQPPDMPPGLMKLRVVQGGKA</sequence>